<organism evidence="2 3">
    <name type="scientific">Lasius niger</name>
    <name type="common">Black garden ant</name>
    <dbReference type="NCBI Taxonomy" id="67767"/>
    <lineage>
        <taxon>Eukaryota</taxon>
        <taxon>Metazoa</taxon>
        <taxon>Ecdysozoa</taxon>
        <taxon>Arthropoda</taxon>
        <taxon>Hexapoda</taxon>
        <taxon>Insecta</taxon>
        <taxon>Pterygota</taxon>
        <taxon>Neoptera</taxon>
        <taxon>Endopterygota</taxon>
        <taxon>Hymenoptera</taxon>
        <taxon>Apocrita</taxon>
        <taxon>Aculeata</taxon>
        <taxon>Formicoidea</taxon>
        <taxon>Formicidae</taxon>
        <taxon>Formicinae</taxon>
        <taxon>Lasius</taxon>
        <taxon>Lasius</taxon>
    </lineage>
</organism>
<dbReference type="AlphaFoldDB" id="A0A0J7K1W1"/>
<comment type="similarity">
    <text evidence="1">Belongs to the UPF0149 family.</text>
</comment>
<protein>
    <recommendedName>
        <fullName evidence="4">YecA family protein</fullName>
    </recommendedName>
</protein>
<dbReference type="Proteomes" id="UP000036403">
    <property type="component" value="Unassembled WGS sequence"/>
</dbReference>
<dbReference type="InterPro" id="IPR011978">
    <property type="entry name" value="YgfB-like"/>
</dbReference>
<evidence type="ECO:0000313" key="2">
    <source>
        <dbReference type="EMBL" id="KMQ84166.1"/>
    </source>
</evidence>
<evidence type="ECO:0008006" key="4">
    <source>
        <dbReference type="Google" id="ProtNLM"/>
    </source>
</evidence>
<dbReference type="PANTHER" id="PTHR37528">
    <property type="entry name" value="UPF0149 PROTEIN YGFB"/>
    <property type="match status" value="1"/>
</dbReference>
<dbReference type="PaxDb" id="67767-A0A0J7K1W1"/>
<reference evidence="2 3" key="1">
    <citation type="submission" date="2015-04" db="EMBL/GenBank/DDBJ databases">
        <title>Lasius niger genome sequencing.</title>
        <authorList>
            <person name="Konorov E.A."/>
            <person name="Nikitin M.A."/>
            <person name="Kirill M.V."/>
            <person name="Chang P."/>
        </authorList>
    </citation>
    <scope>NUCLEOTIDE SEQUENCE [LARGE SCALE GENOMIC DNA]</scope>
    <source>
        <tissue evidence="2">Whole</tissue>
    </source>
</reference>
<accession>A0A0J7K1W1</accession>
<comment type="caution">
    <text evidence="2">The sequence shown here is derived from an EMBL/GenBank/DDBJ whole genome shotgun (WGS) entry which is preliminary data.</text>
</comment>
<dbReference type="PANTHER" id="PTHR37528:SF1">
    <property type="entry name" value="UPF0149 PROTEIN YGFB"/>
    <property type="match status" value="1"/>
</dbReference>
<gene>
    <name evidence="2" type="ORF">RF55_18268</name>
</gene>
<dbReference type="GO" id="GO:0005829">
    <property type="term" value="C:cytosol"/>
    <property type="evidence" value="ECO:0007669"/>
    <property type="project" value="TreeGrafter"/>
</dbReference>
<evidence type="ECO:0000313" key="3">
    <source>
        <dbReference type="Proteomes" id="UP000036403"/>
    </source>
</evidence>
<keyword evidence="3" id="KW-1185">Reference proteome</keyword>
<dbReference type="Pfam" id="PF03695">
    <property type="entry name" value="UPF0149"/>
    <property type="match status" value="1"/>
</dbReference>
<dbReference type="EMBL" id="LBMM01017201">
    <property type="protein sequence ID" value="KMQ84166.1"/>
    <property type="molecule type" value="Genomic_DNA"/>
</dbReference>
<sequence length="185" mass="19477">MEYELGYEALNELATQLQLGVTADELHGLLSGYLAAGARPGPGAAWLDALQLEPGVALTPDTRAQLEAWRGQVSVALNDPELGFDVLLPADDQPLALRAEALAAWCRGFLGGFGLGGSRGHAKLSAEANEYLRDLATIAATDFDYGEAETDESALTQVQEFVRMGALLLHTEAAGAEQALSGSLH</sequence>
<name>A0A0J7K1W1_LASNI</name>
<dbReference type="Gene3D" id="1.20.120.740">
    <property type="entry name" value="YgfB uncharacterised protein family UPF0149, PF03695"/>
    <property type="match status" value="1"/>
</dbReference>
<proteinExistence type="inferred from homology"/>
<dbReference type="SUPFAM" id="SSF101327">
    <property type="entry name" value="YgfB-like"/>
    <property type="match status" value="1"/>
</dbReference>
<dbReference type="InterPro" id="IPR036255">
    <property type="entry name" value="YgfB-like_sf"/>
</dbReference>
<evidence type="ECO:0000256" key="1">
    <source>
        <dbReference type="ARBA" id="ARBA00038308"/>
    </source>
</evidence>